<dbReference type="EMBL" id="JAFHBD010000063">
    <property type="protein sequence ID" value="MBN2954439.1"/>
    <property type="molecule type" value="Genomic_DNA"/>
</dbReference>
<evidence type="ECO:0000313" key="1">
    <source>
        <dbReference type="EMBL" id="MBN2954439.1"/>
    </source>
</evidence>
<sequence>MKDVAPELLEKLNKTFGQKVVIDPQIRSYKKKLEAGKLTERDCALYIRKMVSIAGSSVTDVMKPKNLPDEKLYWNIAEAVLVPFLKSVINQMNDIAVKTMKESDRKKNINIKVKTIRYPEGQIQSYLNMVVNNSMRAEGEEDEAGN</sequence>
<accession>A0A939CH06</accession>
<dbReference type="AlphaFoldDB" id="A0A939CH06"/>
<reference evidence="1" key="1">
    <citation type="submission" date="2021-02" db="EMBL/GenBank/DDBJ databases">
        <title>Metagenome-assembled genomes from human diarrheal sample B26.</title>
        <authorList>
            <person name="Ateba T.P."/>
            <person name="Alayande K.A."/>
            <person name="Mwanza M."/>
        </authorList>
    </citation>
    <scope>NUCLEOTIDE SEQUENCE</scope>
    <source>
        <strain evidence="1">06WH</strain>
    </source>
</reference>
<dbReference type="Proteomes" id="UP000737612">
    <property type="component" value="Unassembled WGS sequence"/>
</dbReference>
<protein>
    <submittedName>
        <fullName evidence="1">Uncharacterized protein</fullName>
    </submittedName>
</protein>
<organism evidence="1 2">
    <name type="scientific">Fusicatenibacter saccharivorans</name>
    <dbReference type="NCBI Taxonomy" id="1150298"/>
    <lineage>
        <taxon>Bacteria</taxon>
        <taxon>Bacillati</taxon>
        <taxon>Bacillota</taxon>
        <taxon>Clostridia</taxon>
        <taxon>Lachnospirales</taxon>
        <taxon>Lachnospiraceae</taxon>
        <taxon>Fusicatenibacter</taxon>
    </lineage>
</organism>
<comment type="caution">
    <text evidence="1">The sequence shown here is derived from an EMBL/GenBank/DDBJ whole genome shotgun (WGS) entry which is preliminary data.</text>
</comment>
<name>A0A939CH06_9FIRM</name>
<evidence type="ECO:0000313" key="2">
    <source>
        <dbReference type="Proteomes" id="UP000737612"/>
    </source>
</evidence>
<gene>
    <name evidence="1" type="ORF">JTJ23_12820</name>
</gene>
<proteinExistence type="predicted"/>